<evidence type="ECO:0000313" key="1">
    <source>
        <dbReference type="EMBL" id="KAK5601492.1"/>
    </source>
</evidence>
<dbReference type="Proteomes" id="UP001311232">
    <property type="component" value="Unassembled WGS sequence"/>
</dbReference>
<gene>
    <name evidence="1" type="ORF">CRENBAI_025452</name>
</gene>
<dbReference type="AlphaFoldDB" id="A0AAV9QYV8"/>
<evidence type="ECO:0000313" key="2">
    <source>
        <dbReference type="Proteomes" id="UP001311232"/>
    </source>
</evidence>
<comment type="caution">
    <text evidence="1">The sequence shown here is derived from an EMBL/GenBank/DDBJ whole genome shotgun (WGS) entry which is preliminary data.</text>
</comment>
<keyword evidence="2" id="KW-1185">Reference proteome</keyword>
<organism evidence="1 2">
    <name type="scientific">Crenichthys baileyi</name>
    <name type="common">White River springfish</name>
    <dbReference type="NCBI Taxonomy" id="28760"/>
    <lineage>
        <taxon>Eukaryota</taxon>
        <taxon>Metazoa</taxon>
        <taxon>Chordata</taxon>
        <taxon>Craniata</taxon>
        <taxon>Vertebrata</taxon>
        <taxon>Euteleostomi</taxon>
        <taxon>Actinopterygii</taxon>
        <taxon>Neopterygii</taxon>
        <taxon>Teleostei</taxon>
        <taxon>Neoteleostei</taxon>
        <taxon>Acanthomorphata</taxon>
        <taxon>Ovalentaria</taxon>
        <taxon>Atherinomorphae</taxon>
        <taxon>Cyprinodontiformes</taxon>
        <taxon>Goodeidae</taxon>
        <taxon>Crenichthys</taxon>
    </lineage>
</organism>
<reference evidence="1 2" key="1">
    <citation type="submission" date="2021-06" db="EMBL/GenBank/DDBJ databases">
        <authorList>
            <person name="Palmer J.M."/>
        </authorList>
    </citation>
    <scope>NUCLEOTIDE SEQUENCE [LARGE SCALE GENOMIC DNA]</scope>
    <source>
        <strain evidence="1 2">MEX-2019</strain>
        <tissue evidence="1">Muscle</tissue>
    </source>
</reference>
<name>A0AAV9QYV8_9TELE</name>
<accession>A0AAV9QYV8</accession>
<proteinExistence type="predicted"/>
<dbReference type="EMBL" id="JAHHUM010002674">
    <property type="protein sequence ID" value="KAK5601492.1"/>
    <property type="molecule type" value="Genomic_DNA"/>
</dbReference>
<protein>
    <submittedName>
        <fullName evidence="1">Uncharacterized protein</fullName>
    </submittedName>
</protein>
<sequence length="155" mass="17890">MDSMAQSKSTSHLEMVPSFNELKLGKKRRFLNIAVMESNRKPLLLQLLDHEVGLVFRVNNNSRSSADPKQSIGLRVLQTCNEETVPVVCLLKNKRWTVCSCWMVYSLCSHVYRLNQREKDEHGPVLWSFSRSILLTDESEPTAPKMVYVHLSWLL</sequence>